<dbReference type="RefSeq" id="WP_185143032.1">
    <property type="nucleotide sequence ID" value="NZ_JACJVP010000022.1"/>
</dbReference>
<keyword evidence="4" id="KW-1003">Cell membrane</keyword>
<evidence type="ECO:0000256" key="5">
    <source>
        <dbReference type="ARBA" id="ARBA00022553"/>
    </source>
</evidence>
<feature type="transmembrane region" description="Helical" evidence="10">
    <location>
        <begin position="21"/>
        <end position="44"/>
    </location>
</feature>
<dbReference type="GO" id="GO:0000155">
    <property type="term" value="F:phosphorelay sensor kinase activity"/>
    <property type="evidence" value="ECO:0007669"/>
    <property type="project" value="InterPro"/>
</dbReference>
<evidence type="ECO:0000259" key="11">
    <source>
        <dbReference type="PROSITE" id="PS50885"/>
    </source>
</evidence>
<evidence type="ECO:0000256" key="2">
    <source>
        <dbReference type="ARBA" id="ARBA00004651"/>
    </source>
</evidence>
<comment type="caution">
    <text evidence="12">The sequence shown here is derived from an EMBL/GenBank/DDBJ whole genome shotgun (WGS) entry which is preliminary data.</text>
</comment>
<evidence type="ECO:0000256" key="7">
    <source>
        <dbReference type="ARBA" id="ARBA00022777"/>
    </source>
</evidence>
<dbReference type="SUPFAM" id="SSF158472">
    <property type="entry name" value="HAMP domain-like"/>
    <property type="match status" value="1"/>
</dbReference>
<evidence type="ECO:0000256" key="1">
    <source>
        <dbReference type="ARBA" id="ARBA00000085"/>
    </source>
</evidence>
<dbReference type="InterPro" id="IPR036890">
    <property type="entry name" value="HATPase_C_sf"/>
</dbReference>
<sequence length="600" mass="68253">MALNALKRICRRLLQPFQKSLRYKLMLLMVVIAVLPLSMVTLFATRTTKHSLSEEVVRSNESRMEWSARYFDEKFEQLQAVTYSLLLDKNLFPNVNGSVNDEVSSPQELDAYTTARLWSLYNANNKNIAQISLYLKSKQRVYTADKDASRTTDNLLTHAADWNAISRKRESVDKLTSNRPGTFTIVRSMNRFENREVLGGVTIDVRWSMMRSVMDMVHSEPNSQVLILDSQGNEMYNPYGQKFTVDPEIVRNAIAHPTMPGNLELKKGFLFYQPTLSGRLWIVKFIPIEYVTQGASSTMNFSLVTALIFIILAIVISIVTAYFTTKPIIRLTKSMKALEIQNFDVGLQRIRTDEIGTLERRFNSMLARIRELIQTEYKAKIEKRTAQVKAMQAQVNPHFLHNALQSIGGIALSRNVPEIYEHVRAISDLFRYAIRMQADLVTVADEMEHVRNYLQIQKLRFQQMIEVHLDVDEDCLHCAIPKFSLQPIVENCFIHGLEGKMETWSIVIRAEKVLDEVEITIADNGVGIAGDRLERIRKQLGLAVEMRSEGDSMGMGNVNARLKLMFGESYGLYVDSAEGTGTTVKLLIPAEGMPSEEESA</sequence>
<evidence type="ECO:0000256" key="6">
    <source>
        <dbReference type="ARBA" id="ARBA00022679"/>
    </source>
</evidence>
<dbReference type="PROSITE" id="PS50885">
    <property type="entry name" value="HAMP"/>
    <property type="match status" value="1"/>
</dbReference>
<dbReference type="PANTHER" id="PTHR34220:SF7">
    <property type="entry name" value="SENSOR HISTIDINE KINASE YPDA"/>
    <property type="match status" value="1"/>
</dbReference>
<dbReference type="SMART" id="SM00304">
    <property type="entry name" value="HAMP"/>
    <property type="match status" value="1"/>
</dbReference>
<dbReference type="AlphaFoldDB" id="A0A7X0RQE1"/>
<feature type="transmembrane region" description="Helical" evidence="10">
    <location>
        <begin position="301"/>
        <end position="323"/>
    </location>
</feature>
<evidence type="ECO:0000256" key="8">
    <source>
        <dbReference type="ARBA" id="ARBA00023012"/>
    </source>
</evidence>
<dbReference type="Pfam" id="PF00672">
    <property type="entry name" value="HAMP"/>
    <property type="match status" value="1"/>
</dbReference>
<dbReference type="PRINTS" id="PR00344">
    <property type="entry name" value="BCTRLSENSOR"/>
</dbReference>
<evidence type="ECO:0000313" key="12">
    <source>
        <dbReference type="EMBL" id="MBB6671548.1"/>
    </source>
</evidence>
<dbReference type="SUPFAM" id="SSF55874">
    <property type="entry name" value="ATPase domain of HSP90 chaperone/DNA topoisomerase II/histidine kinase"/>
    <property type="match status" value="1"/>
</dbReference>
<evidence type="ECO:0000256" key="10">
    <source>
        <dbReference type="SAM" id="Phobius"/>
    </source>
</evidence>
<organism evidence="12 13">
    <name type="scientific">Cohnella nanjingensis</name>
    <dbReference type="NCBI Taxonomy" id="1387779"/>
    <lineage>
        <taxon>Bacteria</taxon>
        <taxon>Bacillati</taxon>
        <taxon>Bacillota</taxon>
        <taxon>Bacilli</taxon>
        <taxon>Bacillales</taxon>
        <taxon>Paenibacillaceae</taxon>
        <taxon>Cohnella</taxon>
    </lineage>
</organism>
<keyword evidence="13" id="KW-1185">Reference proteome</keyword>
<dbReference type="Proteomes" id="UP000547209">
    <property type="component" value="Unassembled WGS sequence"/>
</dbReference>
<dbReference type="Gene3D" id="3.30.565.10">
    <property type="entry name" value="Histidine kinase-like ATPase, C-terminal domain"/>
    <property type="match status" value="1"/>
</dbReference>
<comment type="subcellular location">
    <subcellularLocation>
        <location evidence="2">Cell membrane</location>
        <topology evidence="2">Multi-pass membrane protein</topology>
    </subcellularLocation>
</comment>
<protein>
    <recommendedName>
        <fullName evidence="3">histidine kinase</fullName>
        <ecNumber evidence="3">2.7.13.3</ecNumber>
    </recommendedName>
</protein>
<dbReference type="CDD" id="cd06225">
    <property type="entry name" value="HAMP"/>
    <property type="match status" value="1"/>
</dbReference>
<gene>
    <name evidence="12" type="ORF">H7C19_12730</name>
</gene>
<keyword evidence="7 12" id="KW-0418">Kinase</keyword>
<evidence type="ECO:0000256" key="9">
    <source>
        <dbReference type="ARBA" id="ARBA00023136"/>
    </source>
</evidence>
<dbReference type="GO" id="GO:0005886">
    <property type="term" value="C:plasma membrane"/>
    <property type="evidence" value="ECO:0007669"/>
    <property type="project" value="UniProtKB-SubCell"/>
</dbReference>
<dbReference type="InterPro" id="IPR004358">
    <property type="entry name" value="Sig_transdc_His_kin-like_C"/>
</dbReference>
<keyword evidence="10" id="KW-1133">Transmembrane helix</keyword>
<dbReference type="PANTHER" id="PTHR34220">
    <property type="entry name" value="SENSOR HISTIDINE KINASE YPDA"/>
    <property type="match status" value="1"/>
</dbReference>
<feature type="domain" description="HAMP" evidence="11">
    <location>
        <begin position="322"/>
        <end position="374"/>
    </location>
</feature>
<dbReference type="Pfam" id="PF02518">
    <property type="entry name" value="HATPase_c"/>
    <property type="match status" value="1"/>
</dbReference>
<reference evidence="12 13" key="1">
    <citation type="submission" date="2020-08" db="EMBL/GenBank/DDBJ databases">
        <title>Cohnella phylogeny.</title>
        <authorList>
            <person name="Dunlap C."/>
        </authorList>
    </citation>
    <scope>NUCLEOTIDE SEQUENCE [LARGE SCALE GENOMIC DNA]</scope>
    <source>
        <strain evidence="12 13">DSM 28246</strain>
    </source>
</reference>
<proteinExistence type="predicted"/>
<comment type="catalytic activity">
    <reaction evidence="1">
        <text>ATP + protein L-histidine = ADP + protein N-phospho-L-histidine.</text>
        <dbReference type="EC" id="2.7.13.3"/>
    </reaction>
</comment>
<dbReference type="InterPro" id="IPR050640">
    <property type="entry name" value="Bact_2-comp_sensor_kinase"/>
</dbReference>
<evidence type="ECO:0000256" key="4">
    <source>
        <dbReference type="ARBA" id="ARBA00022475"/>
    </source>
</evidence>
<dbReference type="EMBL" id="JACJVP010000022">
    <property type="protein sequence ID" value="MBB6671548.1"/>
    <property type="molecule type" value="Genomic_DNA"/>
</dbReference>
<dbReference type="Pfam" id="PF06580">
    <property type="entry name" value="His_kinase"/>
    <property type="match status" value="1"/>
</dbReference>
<dbReference type="InterPro" id="IPR003594">
    <property type="entry name" value="HATPase_dom"/>
</dbReference>
<keyword evidence="9 10" id="KW-0472">Membrane</keyword>
<name>A0A7X0RQE1_9BACL</name>
<dbReference type="InterPro" id="IPR010559">
    <property type="entry name" value="Sig_transdc_His_kin_internal"/>
</dbReference>
<keyword evidence="5" id="KW-0597">Phosphoprotein</keyword>
<dbReference type="InterPro" id="IPR003660">
    <property type="entry name" value="HAMP_dom"/>
</dbReference>
<dbReference type="Gene3D" id="6.10.340.10">
    <property type="match status" value="1"/>
</dbReference>
<evidence type="ECO:0000256" key="3">
    <source>
        <dbReference type="ARBA" id="ARBA00012438"/>
    </source>
</evidence>
<keyword evidence="8" id="KW-0902">Two-component regulatory system</keyword>
<dbReference type="EC" id="2.7.13.3" evidence="3"/>
<evidence type="ECO:0000313" key="13">
    <source>
        <dbReference type="Proteomes" id="UP000547209"/>
    </source>
</evidence>
<accession>A0A7X0RQE1</accession>
<keyword evidence="6" id="KW-0808">Transferase</keyword>
<keyword evidence="10" id="KW-0812">Transmembrane</keyword>